<dbReference type="Proteomes" id="UP000663090">
    <property type="component" value="Chromosome"/>
</dbReference>
<keyword evidence="2" id="KW-0479">Metal-binding</keyword>
<feature type="chain" id="PRO_5045659146" evidence="5">
    <location>
        <begin position="22"/>
        <end position="288"/>
    </location>
</feature>
<organism evidence="7 8">
    <name type="scientific">Myxococcus landrumensis</name>
    <dbReference type="NCBI Taxonomy" id="2813577"/>
    <lineage>
        <taxon>Bacteria</taxon>
        <taxon>Pseudomonadati</taxon>
        <taxon>Myxococcota</taxon>
        <taxon>Myxococcia</taxon>
        <taxon>Myxococcales</taxon>
        <taxon>Cystobacterineae</taxon>
        <taxon>Myxococcaceae</taxon>
        <taxon>Myxococcus</taxon>
    </lineage>
</organism>
<dbReference type="SUPFAM" id="SSF56281">
    <property type="entry name" value="Metallo-hydrolase/oxidoreductase"/>
    <property type="match status" value="1"/>
</dbReference>
<keyword evidence="5" id="KW-0732">Signal</keyword>
<dbReference type="InterPro" id="IPR036866">
    <property type="entry name" value="RibonucZ/Hydroxyglut_hydro"/>
</dbReference>
<name>A0ABX7NDC9_9BACT</name>
<dbReference type="PANTHER" id="PTHR42978:SF3">
    <property type="entry name" value="BLR3078 PROTEIN"/>
    <property type="match status" value="1"/>
</dbReference>
<evidence type="ECO:0000256" key="2">
    <source>
        <dbReference type="ARBA" id="ARBA00022723"/>
    </source>
</evidence>
<proteinExistence type="inferred from homology"/>
<reference evidence="7 8" key="1">
    <citation type="submission" date="2021-02" db="EMBL/GenBank/DDBJ databases">
        <title>De Novo genome assembly of isolated myxobacteria.</title>
        <authorList>
            <person name="Stevens D.C."/>
        </authorList>
    </citation>
    <scope>NUCLEOTIDE SEQUENCE [LARGE SCALE GENOMIC DNA]</scope>
    <source>
        <strain evidence="7 8">SCHIC003</strain>
    </source>
</reference>
<dbReference type="PROSITE" id="PS51257">
    <property type="entry name" value="PROKAR_LIPOPROTEIN"/>
    <property type="match status" value="1"/>
</dbReference>
<evidence type="ECO:0000259" key="6">
    <source>
        <dbReference type="SMART" id="SM00849"/>
    </source>
</evidence>
<keyword evidence="4" id="KW-0862">Zinc</keyword>
<feature type="domain" description="Metallo-beta-lactamase" evidence="6">
    <location>
        <begin position="68"/>
        <end position="272"/>
    </location>
</feature>
<evidence type="ECO:0000313" key="7">
    <source>
        <dbReference type="EMBL" id="QSQ15607.1"/>
    </source>
</evidence>
<feature type="signal peptide" evidence="5">
    <location>
        <begin position="1"/>
        <end position="21"/>
    </location>
</feature>
<dbReference type="InterPro" id="IPR001279">
    <property type="entry name" value="Metallo-B-lactamas"/>
</dbReference>
<dbReference type="PANTHER" id="PTHR42978">
    <property type="entry name" value="QUORUM-QUENCHING LACTONASE YTNP-RELATED-RELATED"/>
    <property type="match status" value="1"/>
</dbReference>
<sequence>MRLSPSLLPSLFVLSVGGACARNVPPPASTQAPSELRLYALDCGRIDVPDMGFFTDGSKPNGQPGFLPVSCFLIRHPQGTLLWDTGLDDVLSQSPDGVTDAVGMRVHVRQGLQAQLAQLGLKPSDVRYVGFSHLHADHAGNANAFREATWLVQRKELEWATATPTPLGVDATKFSSWKDAKVEQLDGEHDVFGDGSVRILTTPGHTPGHQSLKVTLPKTGTLVLSGDLCHTRANWEHHAVPAFNTSREQTLTSIDQVEALLGHAQGRFIVQHAPEDLRSLPVLPAYLE</sequence>
<evidence type="ECO:0000256" key="3">
    <source>
        <dbReference type="ARBA" id="ARBA00022801"/>
    </source>
</evidence>
<dbReference type="Pfam" id="PF00753">
    <property type="entry name" value="Lactamase_B"/>
    <property type="match status" value="1"/>
</dbReference>
<accession>A0ABX7NDC9</accession>
<dbReference type="InterPro" id="IPR051013">
    <property type="entry name" value="MBL_superfamily_lactonases"/>
</dbReference>
<gene>
    <name evidence="7" type="ORF">JY572_05945</name>
</gene>
<dbReference type="RefSeq" id="WP_206717305.1">
    <property type="nucleotide sequence ID" value="NZ_CP071091.1"/>
</dbReference>
<dbReference type="Gene3D" id="3.60.15.10">
    <property type="entry name" value="Ribonuclease Z/Hydroxyacylglutathione hydrolase-like"/>
    <property type="match status" value="1"/>
</dbReference>
<protein>
    <submittedName>
        <fullName evidence="7">N-acyl homoserine lactonase family protein</fullName>
    </submittedName>
</protein>
<comment type="similarity">
    <text evidence="1">Belongs to the metallo-beta-lactamase superfamily.</text>
</comment>
<evidence type="ECO:0000256" key="1">
    <source>
        <dbReference type="ARBA" id="ARBA00007749"/>
    </source>
</evidence>
<evidence type="ECO:0000256" key="5">
    <source>
        <dbReference type="SAM" id="SignalP"/>
    </source>
</evidence>
<evidence type="ECO:0000256" key="4">
    <source>
        <dbReference type="ARBA" id="ARBA00022833"/>
    </source>
</evidence>
<dbReference type="CDD" id="cd07729">
    <property type="entry name" value="AHL_lactonase_MBL-fold"/>
    <property type="match status" value="1"/>
</dbReference>
<keyword evidence="8" id="KW-1185">Reference proteome</keyword>
<evidence type="ECO:0000313" key="8">
    <source>
        <dbReference type="Proteomes" id="UP000663090"/>
    </source>
</evidence>
<dbReference type="SMART" id="SM00849">
    <property type="entry name" value="Lactamase_B"/>
    <property type="match status" value="1"/>
</dbReference>
<dbReference type="EMBL" id="CP071091">
    <property type="protein sequence ID" value="QSQ15607.1"/>
    <property type="molecule type" value="Genomic_DNA"/>
</dbReference>
<keyword evidence="3" id="KW-0378">Hydrolase</keyword>